<evidence type="ECO:0000313" key="2">
    <source>
        <dbReference type="Proteomes" id="UP001631969"/>
    </source>
</evidence>
<protein>
    <submittedName>
        <fullName evidence="1">Uncharacterized protein</fullName>
    </submittedName>
</protein>
<gene>
    <name evidence="1" type="ORF">ACI1P1_02885</name>
</gene>
<dbReference type="EMBL" id="JBJURJ010000002">
    <property type="protein sequence ID" value="MFM9327236.1"/>
    <property type="molecule type" value="Genomic_DNA"/>
</dbReference>
<dbReference type="Proteomes" id="UP001631969">
    <property type="component" value="Unassembled WGS sequence"/>
</dbReference>
<comment type="caution">
    <text evidence="1">The sequence shown here is derived from an EMBL/GenBank/DDBJ whole genome shotgun (WGS) entry which is preliminary data.</text>
</comment>
<evidence type="ECO:0000313" key="1">
    <source>
        <dbReference type="EMBL" id="MFM9327236.1"/>
    </source>
</evidence>
<accession>A0ACC7NT62</accession>
<sequence>MMDTKKAYATLGLDENATDEEVEKRYTVLLLRSKKQTAGQDPGAPSMDEITKAYNFIKGIAIEEEIRKKEPKNKTFGKIEYVYEYYRWHIIGTIAAVLIVFFTASSIIQNRSEEKRIERADLKVTFFTDYQIQGELDSFEVKTLEQMTDWKDIHIVNQYSPTDPKDEYGMAMMQKAIISMAADKADIYIMDKTNYARFSKQGAFLRLDNIPSLASVPQEKRRTGESDTGETVWSGIDVSNHPAIKELKLPDVEKIALIRVNANKKDNAVKVLEWLSQ</sequence>
<proteinExistence type="predicted"/>
<name>A0ACC7NT62_9BACL</name>
<keyword evidence="2" id="KW-1185">Reference proteome</keyword>
<organism evidence="1 2">
    <name type="scientific">Paenibacillus mesotrionivorans</name>
    <dbReference type="NCBI Taxonomy" id="3160968"/>
    <lineage>
        <taxon>Bacteria</taxon>
        <taxon>Bacillati</taxon>
        <taxon>Bacillota</taxon>
        <taxon>Bacilli</taxon>
        <taxon>Bacillales</taxon>
        <taxon>Paenibacillaceae</taxon>
        <taxon>Paenibacillus</taxon>
    </lineage>
</organism>
<reference evidence="1" key="1">
    <citation type="submission" date="2024-12" db="EMBL/GenBank/DDBJ databases">
        <authorList>
            <person name="Wu N."/>
        </authorList>
    </citation>
    <scope>NUCLEOTIDE SEQUENCE</scope>
    <source>
        <strain evidence="1">P15</strain>
    </source>
</reference>